<evidence type="ECO:0000256" key="1">
    <source>
        <dbReference type="SAM" id="MobiDB-lite"/>
    </source>
</evidence>
<proteinExistence type="predicted"/>
<dbReference type="EMBL" id="LZSY01000174">
    <property type="protein sequence ID" value="OBB82743.1"/>
    <property type="molecule type" value="Genomic_DNA"/>
</dbReference>
<dbReference type="AlphaFoldDB" id="A0A1A0VHN6"/>
<accession>A0A1A0VHN6</accession>
<gene>
    <name evidence="2" type="ORF">A5779_00530</name>
</gene>
<comment type="caution">
    <text evidence="2">The sequence shown here is derived from an EMBL/GenBank/DDBJ whole genome shotgun (WGS) entry which is preliminary data.</text>
</comment>
<protein>
    <submittedName>
        <fullName evidence="2">Uncharacterized protein</fullName>
    </submittedName>
</protein>
<sequence length="179" mass="17625">MGIGTAGAPPVFASAGKPTDGAVAGEPVRVGPAVGVAARRERIRVALGRTLVGEVEASVALAGAAERAGAGTFREMRRDNPGIDAGPAAAARSSPIGARRLLAGLILGVGDNPGLRVLAPGDPTEGGLFTVPAPVDESDECAAEPPLLSGVPWALAIPALPATAAPMPKPSANNPTRPA</sequence>
<reference evidence="3" key="1">
    <citation type="submission" date="2016-06" db="EMBL/GenBank/DDBJ databases">
        <authorList>
            <person name="Sutton G."/>
            <person name="Brinkac L."/>
            <person name="Sanka R."/>
            <person name="Adams M."/>
            <person name="Lau E."/>
            <person name="Mehaffy C."/>
            <person name="Tameris M."/>
            <person name="Hatherill M."/>
            <person name="Hanekom W."/>
            <person name="Mahomed H."/>
            <person name="Mcshane H."/>
        </authorList>
    </citation>
    <scope>NUCLEOTIDE SEQUENCE [LARGE SCALE GENOMIC DNA]</scope>
    <source>
        <strain evidence="3">852002-10433_SCH5171157</strain>
    </source>
</reference>
<name>A0A1A0VHN6_MYCPR</name>
<evidence type="ECO:0000313" key="3">
    <source>
        <dbReference type="Proteomes" id="UP000094008"/>
    </source>
</evidence>
<evidence type="ECO:0000313" key="2">
    <source>
        <dbReference type="EMBL" id="OBB82743.1"/>
    </source>
</evidence>
<feature type="region of interest" description="Disordered" evidence="1">
    <location>
        <begin position="1"/>
        <end position="24"/>
    </location>
</feature>
<dbReference type="Proteomes" id="UP000094008">
    <property type="component" value="Unassembled WGS sequence"/>
</dbReference>
<dbReference type="RefSeq" id="WP_064887006.1">
    <property type="nucleotide sequence ID" value="NZ_LZSY01000174.1"/>
</dbReference>
<organism evidence="2 3">
    <name type="scientific">Mycolicibacterium peregrinum</name>
    <name type="common">Mycobacterium peregrinum</name>
    <dbReference type="NCBI Taxonomy" id="43304"/>
    <lineage>
        <taxon>Bacteria</taxon>
        <taxon>Bacillati</taxon>
        <taxon>Actinomycetota</taxon>
        <taxon>Actinomycetes</taxon>
        <taxon>Mycobacteriales</taxon>
        <taxon>Mycobacteriaceae</taxon>
        <taxon>Mycolicibacterium</taxon>
    </lineage>
</organism>